<accession>A0ABV0GB06</accession>
<evidence type="ECO:0000259" key="1">
    <source>
        <dbReference type="Pfam" id="PF00561"/>
    </source>
</evidence>
<gene>
    <name evidence="2" type="ORF">ABDJ40_05590</name>
</gene>
<dbReference type="PRINTS" id="PR00111">
    <property type="entry name" value="ABHYDROLASE"/>
</dbReference>
<evidence type="ECO:0000313" key="3">
    <source>
        <dbReference type="Proteomes" id="UP001462640"/>
    </source>
</evidence>
<dbReference type="RefSeq" id="WP_347607152.1">
    <property type="nucleotide sequence ID" value="NZ_JBDPZC010000001.1"/>
</dbReference>
<dbReference type="EMBL" id="JBDPZC010000001">
    <property type="protein sequence ID" value="MEO3712238.1"/>
    <property type="molecule type" value="Genomic_DNA"/>
</dbReference>
<dbReference type="InterPro" id="IPR000073">
    <property type="entry name" value="AB_hydrolase_1"/>
</dbReference>
<keyword evidence="3" id="KW-1185">Reference proteome</keyword>
<comment type="caution">
    <text evidence="2">The sequence shown here is derived from an EMBL/GenBank/DDBJ whole genome shotgun (WGS) entry which is preliminary data.</text>
</comment>
<dbReference type="PRINTS" id="PR00412">
    <property type="entry name" value="EPOXHYDRLASE"/>
</dbReference>
<feature type="domain" description="AB hydrolase-1" evidence="1">
    <location>
        <begin position="41"/>
        <end position="290"/>
    </location>
</feature>
<evidence type="ECO:0000313" key="2">
    <source>
        <dbReference type="EMBL" id="MEO3712238.1"/>
    </source>
</evidence>
<organism evidence="2 3">
    <name type="scientific">Roseateles flavus</name>
    <dbReference type="NCBI Taxonomy" id="3149041"/>
    <lineage>
        <taxon>Bacteria</taxon>
        <taxon>Pseudomonadati</taxon>
        <taxon>Pseudomonadota</taxon>
        <taxon>Betaproteobacteria</taxon>
        <taxon>Burkholderiales</taxon>
        <taxon>Sphaerotilaceae</taxon>
        <taxon>Roseateles</taxon>
    </lineage>
</organism>
<proteinExistence type="predicted"/>
<dbReference type="Gene3D" id="3.40.50.1820">
    <property type="entry name" value="alpha/beta hydrolase"/>
    <property type="match status" value="1"/>
</dbReference>
<dbReference type="InterPro" id="IPR000639">
    <property type="entry name" value="Epox_hydrolase-like"/>
</dbReference>
<dbReference type="GO" id="GO:0016787">
    <property type="term" value="F:hydrolase activity"/>
    <property type="evidence" value="ECO:0007669"/>
    <property type="project" value="UniProtKB-KW"/>
</dbReference>
<protein>
    <submittedName>
        <fullName evidence="2">Alpha/beta hydrolase</fullName>
    </submittedName>
</protein>
<dbReference type="Proteomes" id="UP001462640">
    <property type="component" value="Unassembled WGS sequence"/>
</dbReference>
<dbReference type="InterPro" id="IPR029058">
    <property type="entry name" value="AB_hydrolase_fold"/>
</dbReference>
<reference evidence="2 3" key="1">
    <citation type="submission" date="2024-05" db="EMBL/GenBank/DDBJ databases">
        <title>Roseateles sp. 2.12 16S ribosomal RNA gene Genome sequencing and assembly.</title>
        <authorList>
            <person name="Woo H."/>
        </authorList>
    </citation>
    <scope>NUCLEOTIDE SEQUENCE [LARGE SCALE GENOMIC DNA]</scope>
    <source>
        <strain evidence="2 3">2.12</strain>
    </source>
</reference>
<name>A0ABV0GB06_9BURK</name>
<dbReference type="PANTHER" id="PTHR43798">
    <property type="entry name" value="MONOACYLGLYCEROL LIPASE"/>
    <property type="match status" value="1"/>
</dbReference>
<dbReference type="PANTHER" id="PTHR43798:SF33">
    <property type="entry name" value="HYDROLASE, PUTATIVE (AFU_ORTHOLOGUE AFUA_2G14860)-RELATED"/>
    <property type="match status" value="1"/>
</dbReference>
<dbReference type="InterPro" id="IPR050266">
    <property type="entry name" value="AB_hydrolase_sf"/>
</dbReference>
<dbReference type="SUPFAM" id="SSF53474">
    <property type="entry name" value="alpha/beta-Hydrolases"/>
    <property type="match status" value="1"/>
</dbReference>
<dbReference type="Pfam" id="PF00561">
    <property type="entry name" value="Abhydrolase_1"/>
    <property type="match status" value="1"/>
</dbReference>
<sequence>MNTPTAYTERRPFRSDMLLLRGLHHHVLHWGDASMQTPERPLLVMLHGWMDVGASFQFVVDALPSDRHVVAMDWRGFGLSDWTASDAYWFPDYLGDLDALLDSVSPDRPVDLLGHSMGGNVVMSYAGVRPERIRRLVNLEGFGLPDTLPEEAPKRLRQWLDELKQPQQLKPYASLDEVAQRLMKTNPRLSPAKAAWLAPHWSEQRDGAFHILGDPAHKRTNPVLYRKAEAQACWQAIQAPTLWVEGAHTQLSQWWGNRYPREDFEARLALVPQLQRARLEDAAHMLHHDQPEALAAVLEDFLR</sequence>
<keyword evidence="2" id="KW-0378">Hydrolase</keyword>